<evidence type="ECO:0000256" key="4">
    <source>
        <dbReference type="PROSITE-ProRule" id="PRU10141"/>
    </source>
</evidence>
<comment type="similarity">
    <text evidence="5">Belongs to the protein kinase superfamily.</text>
</comment>
<dbReference type="EC" id="2.7.11.1" evidence="1"/>
<keyword evidence="2 4" id="KW-0547">Nucleotide-binding</keyword>
<dbReference type="PANTHER" id="PTHR11909">
    <property type="entry name" value="CASEIN KINASE-RELATED"/>
    <property type="match status" value="1"/>
</dbReference>
<dbReference type="PROSITE" id="PS00108">
    <property type="entry name" value="PROTEIN_KINASE_ST"/>
    <property type="match status" value="1"/>
</dbReference>
<reference evidence="7 8" key="1">
    <citation type="submission" date="2024-04" db="EMBL/GenBank/DDBJ databases">
        <title>Tritrichomonas musculus Genome.</title>
        <authorList>
            <person name="Alves-Ferreira E."/>
            <person name="Grigg M."/>
            <person name="Lorenzi H."/>
            <person name="Galac M."/>
        </authorList>
    </citation>
    <scope>NUCLEOTIDE SEQUENCE [LARGE SCALE GENOMIC DNA]</scope>
    <source>
        <strain evidence="7 8">EAF2021</strain>
    </source>
</reference>
<keyword evidence="5" id="KW-0723">Serine/threonine-protein kinase</keyword>
<name>A0ABR2K9B3_9EUKA</name>
<organism evidence="7 8">
    <name type="scientific">Tritrichomonas musculus</name>
    <dbReference type="NCBI Taxonomy" id="1915356"/>
    <lineage>
        <taxon>Eukaryota</taxon>
        <taxon>Metamonada</taxon>
        <taxon>Parabasalia</taxon>
        <taxon>Tritrichomonadida</taxon>
        <taxon>Tritrichomonadidae</taxon>
        <taxon>Tritrichomonas</taxon>
    </lineage>
</organism>
<accession>A0ABR2K9B3</accession>
<evidence type="ECO:0000256" key="3">
    <source>
        <dbReference type="ARBA" id="ARBA00022840"/>
    </source>
</evidence>
<keyword evidence="8" id="KW-1185">Reference proteome</keyword>
<evidence type="ECO:0000259" key="6">
    <source>
        <dbReference type="PROSITE" id="PS50011"/>
    </source>
</evidence>
<comment type="caution">
    <text evidence="7">The sequence shown here is derived from an EMBL/GenBank/DDBJ whole genome shotgun (WGS) entry which is preliminary data.</text>
</comment>
<dbReference type="Proteomes" id="UP001470230">
    <property type="component" value="Unassembled WGS sequence"/>
</dbReference>
<keyword evidence="5" id="KW-0808">Transferase</keyword>
<dbReference type="SMART" id="SM00220">
    <property type="entry name" value="S_TKc"/>
    <property type="match status" value="1"/>
</dbReference>
<protein>
    <recommendedName>
        <fullName evidence="1">non-specific serine/threonine protein kinase</fullName>
        <ecNumber evidence="1">2.7.11.1</ecNumber>
    </recommendedName>
</protein>
<dbReference type="InterPro" id="IPR000719">
    <property type="entry name" value="Prot_kinase_dom"/>
</dbReference>
<dbReference type="InterPro" id="IPR017441">
    <property type="entry name" value="Protein_kinase_ATP_BS"/>
</dbReference>
<sequence length="317" mass="36173">MESLKELPNGTMISKYQIVFLIGAGGFGHVYKVIDLDTNQSFALKTERNDIKYSFLKNEVECLANLKNPCFPCIHAQGTCEKFNYYVMNMYGLSISDICRSTKLPLSLKLPICYKMFTIIKTLHYLGFIHRDIKPSNFLIQQSATAPLVLVDFGLAVAYINPTTGLPYKFDQKSFAGTKKYLSVFSHKKKQFGRRDDLISWIYSCVEIITGSLPWTPCETETDLVYVKEVIKPDELCRNMPNAFCKIFTYLLTLSEEANPSYSSIDKDLKDAIKENNIDLKGTDWMSFYIDNVDFDGTRNSVSNFNDDNEGRGCNIY</sequence>
<feature type="binding site" evidence="4">
    <location>
        <position position="45"/>
    </location>
    <ligand>
        <name>ATP</name>
        <dbReference type="ChEBI" id="CHEBI:30616"/>
    </ligand>
</feature>
<evidence type="ECO:0000256" key="2">
    <source>
        <dbReference type="ARBA" id="ARBA00022741"/>
    </source>
</evidence>
<proteinExistence type="inferred from homology"/>
<evidence type="ECO:0000256" key="5">
    <source>
        <dbReference type="RuleBase" id="RU000304"/>
    </source>
</evidence>
<dbReference type="EMBL" id="JAPFFF010000006">
    <property type="protein sequence ID" value="KAK8887723.1"/>
    <property type="molecule type" value="Genomic_DNA"/>
</dbReference>
<evidence type="ECO:0000313" key="7">
    <source>
        <dbReference type="EMBL" id="KAK8887723.1"/>
    </source>
</evidence>
<evidence type="ECO:0000313" key="8">
    <source>
        <dbReference type="Proteomes" id="UP001470230"/>
    </source>
</evidence>
<evidence type="ECO:0000256" key="1">
    <source>
        <dbReference type="ARBA" id="ARBA00012513"/>
    </source>
</evidence>
<keyword evidence="3 4" id="KW-0067">ATP-binding</keyword>
<feature type="domain" description="Protein kinase" evidence="6">
    <location>
        <begin position="16"/>
        <end position="273"/>
    </location>
</feature>
<dbReference type="PROSITE" id="PS50011">
    <property type="entry name" value="PROTEIN_KINASE_DOM"/>
    <property type="match status" value="1"/>
</dbReference>
<dbReference type="InterPro" id="IPR011009">
    <property type="entry name" value="Kinase-like_dom_sf"/>
</dbReference>
<dbReference type="InterPro" id="IPR008271">
    <property type="entry name" value="Ser/Thr_kinase_AS"/>
</dbReference>
<dbReference type="SUPFAM" id="SSF56112">
    <property type="entry name" value="Protein kinase-like (PK-like)"/>
    <property type="match status" value="1"/>
</dbReference>
<keyword evidence="5" id="KW-0418">Kinase</keyword>
<dbReference type="InterPro" id="IPR050235">
    <property type="entry name" value="CK1_Ser-Thr_kinase"/>
</dbReference>
<dbReference type="Pfam" id="PF00069">
    <property type="entry name" value="Pkinase"/>
    <property type="match status" value="1"/>
</dbReference>
<dbReference type="PROSITE" id="PS00107">
    <property type="entry name" value="PROTEIN_KINASE_ATP"/>
    <property type="match status" value="1"/>
</dbReference>
<gene>
    <name evidence="7" type="ORF">M9Y10_038777</name>
</gene>
<dbReference type="Gene3D" id="1.10.510.10">
    <property type="entry name" value="Transferase(Phosphotransferase) domain 1"/>
    <property type="match status" value="1"/>
</dbReference>